<proteinExistence type="predicted"/>
<sequence>MYINLAYVFLTQLKVSLRLRVSFNALLQTMSMKRSQGKKTHVKAAKLHIAFVIKSTQDLKLKCIITDIIIKK</sequence>
<evidence type="ECO:0000313" key="2">
    <source>
        <dbReference type="Proteomes" id="UP000092444"/>
    </source>
</evidence>
<dbReference type="Proteomes" id="UP000092444">
    <property type="component" value="Unassembled WGS sequence"/>
</dbReference>
<dbReference type="VEuPathDB" id="VectorBase:GMOY010131"/>
<reference evidence="1" key="1">
    <citation type="submission" date="2020-05" db="UniProtKB">
        <authorList>
            <consortium name="EnsemblMetazoa"/>
        </authorList>
    </citation>
    <scope>IDENTIFICATION</scope>
    <source>
        <strain evidence="1">Yale</strain>
    </source>
</reference>
<protein>
    <submittedName>
        <fullName evidence="1">Uncharacterized protein</fullName>
    </submittedName>
</protein>
<accession>A0A1B0G9Z4</accession>
<evidence type="ECO:0000313" key="1">
    <source>
        <dbReference type="EnsemblMetazoa" id="GMOY010131-PA"/>
    </source>
</evidence>
<name>A0A1B0G9Z4_GLOMM</name>
<dbReference type="EMBL" id="CCAG010011403">
    <property type="status" value="NOT_ANNOTATED_CDS"/>
    <property type="molecule type" value="Genomic_DNA"/>
</dbReference>
<dbReference type="AlphaFoldDB" id="A0A1B0G9Z4"/>
<dbReference type="EnsemblMetazoa" id="GMOY010131-RA">
    <property type="protein sequence ID" value="GMOY010131-PA"/>
    <property type="gene ID" value="GMOY010131"/>
</dbReference>
<keyword evidence="2" id="KW-1185">Reference proteome</keyword>
<organism evidence="1 2">
    <name type="scientific">Glossina morsitans morsitans</name>
    <name type="common">Savannah tsetse fly</name>
    <dbReference type="NCBI Taxonomy" id="37546"/>
    <lineage>
        <taxon>Eukaryota</taxon>
        <taxon>Metazoa</taxon>
        <taxon>Ecdysozoa</taxon>
        <taxon>Arthropoda</taxon>
        <taxon>Hexapoda</taxon>
        <taxon>Insecta</taxon>
        <taxon>Pterygota</taxon>
        <taxon>Neoptera</taxon>
        <taxon>Endopterygota</taxon>
        <taxon>Diptera</taxon>
        <taxon>Brachycera</taxon>
        <taxon>Muscomorpha</taxon>
        <taxon>Hippoboscoidea</taxon>
        <taxon>Glossinidae</taxon>
        <taxon>Glossina</taxon>
    </lineage>
</organism>